<dbReference type="RefSeq" id="WP_072348886.1">
    <property type="nucleotide sequence ID" value="NZ_JAWVXR010000001.1"/>
</dbReference>
<name>A0A368P8J5_9FLAO</name>
<dbReference type="Pfam" id="PF13474">
    <property type="entry name" value="SnoaL_3"/>
    <property type="match status" value="1"/>
</dbReference>
<gene>
    <name evidence="2" type="ORF">DU428_02080</name>
</gene>
<protein>
    <recommendedName>
        <fullName evidence="1">SnoaL-like domain-containing protein</fullName>
    </recommendedName>
</protein>
<comment type="caution">
    <text evidence="2">The sequence shown here is derived from an EMBL/GenBank/DDBJ whole genome shotgun (WGS) entry which is preliminary data.</text>
</comment>
<evidence type="ECO:0000313" key="3">
    <source>
        <dbReference type="Proteomes" id="UP000252249"/>
    </source>
</evidence>
<organism evidence="2 3">
    <name type="scientific">Oceanihabitans sediminis</name>
    <dbReference type="NCBI Taxonomy" id="1812012"/>
    <lineage>
        <taxon>Bacteria</taxon>
        <taxon>Pseudomonadati</taxon>
        <taxon>Bacteroidota</taxon>
        <taxon>Flavobacteriia</taxon>
        <taxon>Flavobacteriales</taxon>
        <taxon>Flavobacteriaceae</taxon>
        <taxon>Oceanihabitans</taxon>
    </lineage>
</organism>
<accession>A0A368P8J5</accession>
<dbReference type="Proteomes" id="UP000252249">
    <property type="component" value="Unassembled WGS sequence"/>
</dbReference>
<feature type="domain" description="SnoaL-like" evidence="1">
    <location>
        <begin position="38"/>
        <end position="149"/>
    </location>
</feature>
<evidence type="ECO:0000313" key="2">
    <source>
        <dbReference type="EMBL" id="RCU58908.1"/>
    </source>
</evidence>
<reference evidence="2 3" key="1">
    <citation type="submission" date="2018-07" db="EMBL/GenBank/DDBJ databases">
        <title>Oceanihabitans testaceum sp. nov., isolated from marine sediment.</title>
        <authorList>
            <person name="Li C.-M."/>
        </authorList>
    </citation>
    <scope>NUCLEOTIDE SEQUENCE [LARGE SCALE GENOMIC DNA]</scope>
    <source>
        <strain evidence="2 3">S9-10</strain>
    </source>
</reference>
<evidence type="ECO:0000259" key="1">
    <source>
        <dbReference type="Pfam" id="PF13474"/>
    </source>
</evidence>
<keyword evidence="3" id="KW-1185">Reference proteome</keyword>
<dbReference type="Gene3D" id="3.10.450.50">
    <property type="match status" value="1"/>
</dbReference>
<dbReference type="PROSITE" id="PS51257">
    <property type="entry name" value="PROKAR_LIPOPROTEIN"/>
    <property type="match status" value="1"/>
</dbReference>
<dbReference type="AlphaFoldDB" id="A0A368P8J5"/>
<sequence>MKQVLGLLFVILLSACIGADVKPKISSSPTEIKAEIHNNLDAWHDAASKADFNAYFHLMTKDAVFIGTDASENWQVEEFKSYSKPHFDKGRAWSFSALERNIYLSEDTKIAWFDELLDTQMELCRGSGVMKLENNTWKVAHYVLSIAIPNEKVSEVIALKKESDSLYMKQLLEKVKN</sequence>
<proteinExistence type="predicted"/>
<dbReference type="InterPro" id="IPR032710">
    <property type="entry name" value="NTF2-like_dom_sf"/>
</dbReference>
<dbReference type="SUPFAM" id="SSF54427">
    <property type="entry name" value="NTF2-like"/>
    <property type="match status" value="1"/>
</dbReference>
<dbReference type="EMBL" id="QPIG01000001">
    <property type="protein sequence ID" value="RCU58908.1"/>
    <property type="molecule type" value="Genomic_DNA"/>
</dbReference>
<dbReference type="OrthoDB" id="271716at2"/>
<dbReference type="InterPro" id="IPR037401">
    <property type="entry name" value="SnoaL-like"/>
</dbReference>